<feature type="compositionally biased region" description="Polar residues" evidence="1">
    <location>
        <begin position="212"/>
        <end position="244"/>
    </location>
</feature>
<sequence length="538" mass="60291">NLSLATLVAWHGCPPTGGSGTVLAESIIDIPQGHSGFLMIIAKTRVQSDEKDLERMILLRIELDGQQVGSHVDLLNNKNIIYNMSTAAYRSTHSSRSFTRQHIRTSSTNTILPTMTNDRTRFQSEKNAIPPPVPRIRASLSTNSINSSKTSSSINASPSLPSESLSSSNASNESSTSKTSKQTYTFSNPPRELQRQSIQNMKHLRQNHLRQRVSSAPDENSFQTSQRSIINQQKPSSANESFTPRSHDDHHIPPLPRNHLLKRDEQQKSSLNALIKEQERSKVPKAVQKRRIILLFRRVPTSTSPLISPRQLQNTSPIKPDIISNHARQQDKKTNDEIQYFTNNITTFPSSDSSINDPFHGFDQAEMADSKQIAAILANIQSLDEWIPNRSDNGASPRYQQKAFDPTKYEYVAKNSFDTTTFKLSPRTLKPDEDLAARSRFSVNYRYEMLSSANAQIPPLMASIVTENNNTIGGGTVCEKTFTFRLNSTTTMKKQSSFDDTEPVPSTSDGEQVQLCFDEILKCFYDPNTGTYYELTSA</sequence>
<dbReference type="Proteomes" id="UP000663887">
    <property type="component" value="Unassembled WGS sequence"/>
</dbReference>
<evidence type="ECO:0000313" key="4">
    <source>
        <dbReference type="Proteomes" id="UP000663842"/>
    </source>
</evidence>
<evidence type="ECO:0000313" key="2">
    <source>
        <dbReference type="EMBL" id="CAF2058790.1"/>
    </source>
</evidence>
<feature type="non-terminal residue" evidence="3">
    <location>
        <position position="1"/>
    </location>
</feature>
<name>A0A820ENW7_9BILA</name>
<accession>A0A820ENW7</accession>
<evidence type="ECO:0000256" key="1">
    <source>
        <dbReference type="SAM" id="MobiDB-lite"/>
    </source>
</evidence>
<feature type="region of interest" description="Disordered" evidence="1">
    <location>
        <begin position="211"/>
        <end position="263"/>
    </location>
</feature>
<protein>
    <submittedName>
        <fullName evidence="3">Uncharacterized protein</fullName>
    </submittedName>
</protein>
<dbReference type="EMBL" id="CAJOBF010008133">
    <property type="protein sequence ID" value="CAF4248986.1"/>
    <property type="molecule type" value="Genomic_DNA"/>
</dbReference>
<dbReference type="Proteomes" id="UP000663842">
    <property type="component" value="Unassembled WGS sequence"/>
</dbReference>
<feature type="compositionally biased region" description="Low complexity" evidence="1">
    <location>
        <begin position="138"/>
        <end position="181"/>
    </location>
</feature>
<dbReference type="EMBL" id="CAJNRG010003597">
    <property type="protein sequence ID" value="CAF2058790.1"/>
    <property type="molecule type" value="Genomic_DNA"/>
</dbReference>
<feature type="region of interest" description="Disordered" evidence="1">
    <location>
        <begin position="93"/>
        <end position="191"/>
    </location>
</feature>
<evidence type="ECO:0000313" key="3">
    <source>
        <dbReference type="EMBL" id="CAF4248986.1"/>
    </source>
</evidence>
<reference evidence="3" key="1">
    <citation type="submission" date="2021-02" db="EMBL/GenBank/DDBJ databases">
        <authorList>
            <person name="Nowell W R."/>
        </authorList>
    </citation>
    <scope>NUCLEOTIDE SEQUENCE</scope>
</reference>
<proteinExistence type="predicted"/>
<organism evidence="3 4">
    <name type="scientific">Rotaria magnacalcarata</name>
    <dbReference type="NCBI Taxonomy" id="392030"/>
    <lineage>
        <taxon>Eukaryota</taxon>
        <taxon>Metazoa</taxon>
        <taxon>Spiralia</taxon>
        <taxon>Gnathifera</taxon>
        <taxon>Rotifera</taxon>
        <taxon>Eurotatoria</taxon>
        <taxon>Bdelloidea</taxon>
        <taxon>Philodinida</taxon>
        <taxon>Philodinidae</taxon>
        <taxon>Rotaria</taxon>
    </lineage>
</organism>
<dbReference type="AlphaFoldDB" id="A0A820ENW7"/>
<gene>
    <name evidence="3" type="ORF">UXM345_LOCUS30618</name>
    <name evidence="2" type="ORF">XDN619_LOCUS10202</name>
</gene>
<comment type="caution">
    <text evidence="3">The sequence shown here is derived from an EMBL/GenBank/DDBJ whole genome shotgun (WGS) entry which is preliminary data.</text>
</comment>
<feature type="compositionally biased region" description="Polar residues" evidence="1">
    <location>
        <begin position="93"/>
        <end position="117"/>
    </location>
</feature>